<dbReference type="Proteomes" id="UP001165122">
    <property type="component" value="Unassembled WGS sequence"/>
</dbReference>
<dbReference type="InterPro" id="IPR015275">
    <property type="entry name" value="Actin-fragmin_kin_cat_dom"/>
</dbReference>
<dbReference type="Pfam" id="PF09192">
    <property type="entry name" value="Act-Frag_cataly"/>
    <property type="match status" value="1"/>
</dbReference>
<keyword evidence="3" id="KW-1185">Reference proteome</keyword>
<accession>A0A9W7FEB1</accession>
<name>A0A9W7FEB1_9STRA</name>
<comment type="caution">
    <text evidence="2">The sequence shown here is derived from an EMBL/GenBank/DDBJ whole genome shotgun (WGS) entry which is preliminary data.</text>
</comment>
<dbReference type="AlphaFoldDB" id="A0A9W7FEB1"/>
<organism evidence="2 3">
    <name type="scientific">Triparma laevis f. longispina</name>
    <dbReference type="NCBI Taxonomy" id="1714387"/>
    <lineage>
        <taxon>Eukaryota</taxon>
        <taxon>Sar</taxon>
        <taxon>Stramenopiles</taxon>
        <taxon>Ochrophyta</taxon>
        <taxon>Bolidophyceae</taxon>
        <taxon>Parmales</taxon>
        <taxon>Triparmaceae</taxon>
        <taxon>Triparma</taxon>
    </lineage>
</organism>
<proteinExistence type="predicted"/>
<dbReference type="SUPFAM" id="SSF56112">
    <property type="entry name" value="Protein kinase-like (PK-like)"/>
    <property type="match status" value="1"/>
</dbReference>
<dbReference type="OrthoDB" id="196613at2759"/>
<evidence type="ECO:0000259" key="1">
    <source>
        <dbReference type="Pfam" id="PF09192"/>
    </source>
</evidence>
<evidence type="ECO:0000313" key="2">
    <source>
        <dbReference type="EMBL" id="GMI10493.1"/>
    </source>
</evidence>
<dbReference type="EMBL" id="BRXW01000149">
    <property type="protein sequence ID" value="GMI10493.1"/>
    <property type="molecule type" value="Genomic_DNA"/>
</dbReference>
<dbReference type="Gene3D" id="1.10.1070.11">
    <property type="entry name" value="Phosphatidylinositol 3-/4-kinase, catalytic domain"/>
    <property type="match status" value="1"/>
</dbReference>
<protein>
    <recommendedName>
        <fullName evidence="1">Actin-fragmin kinase catalytic domain-containing protein</fullName>
    </recommendedName>
</protein>
<dbReference type="Gene3D" id="3.30.1010.10">
    <property type="entry name" value="Phosphatidylinositol 3-kinase Catalytic Subunit, Chain A, domain 4"/>
    <property type="match status" value="1"/>
</dbReference>
<reference evidence="3" key="1">
    <citation type="journal article" date="2023" name="Commun. Biol.">
        <title>Genome analysis of Parmales, the sister group of diatoms, reveals the evolutionary specialization of diatoms from phago-mixotrophs to photoautotrophs.</title>
        <authorList>
            <person name="Ban H."/>
            <person name="Sato S."/>
            <person name="Yoshikawa S."/>
            <person name="Yamada K."/>
            <person name="Nakamura Y."/>
            <person name="Ichinomiya M."/>
            <person name="Sato N."/>
            <person name="Blanc-Mathieu R."/>
            <person name="Endo H."/>
            <person name="Kuwata A."/>
            <person name="Ogata H."/>
        </authorList>
    </citation>
    <scope>NUCLEOTIDE SEQUENCE [LARGE SCALE GENOMIC DNA]</scope>
    <source>
        <strain evidence="3">NIES 3700</strain>
    </source>
</reference>
<evidence type="ECO:0000313" key="3">
    <source>
        <dbReference type="Proteomes" id="UP001165122"/>
    </source>
</evidence>
<gene>
    <name evidence="2" type="ORF">TrLO_g8352</name>
</gene>
<dbReference type="InterPro" id="IPR036940">
    <property type="entry name" value="PI3/4_kinase_cat_sf"/>
</dbReference>
<feature type="domain" description="Actin-fragmin kinase catalytic" evidence="1">
    <location>
        <begin position="339"/>
        <end position="519"/>
    </location>
</feature>
<sequence length="762" mass="82409">MLRLSGFTGFASAINNALEDDSTPPPLFVFDFDRTLTNGMSRPGEEKDLRKVSALSPFFERGTPKELMVKDEQGNEIPLARGGSVFAADYQKAAALAQIIREQKQRSLRVFFFDDAIVNAHVVATSTKLHLNMSAPCPDVELISYWWDTFEEETGPTPSMKPSHTATTDSNYADFAKPMLADFGVTSEEVDARIEAYRAINMGTRSRRKAGEPVGGEELSKVQAAGKDMRAKMAPLAATLGARFARGPRPPPVLPNSSYNAFKTGKKLHNAELSEIRDAKKKGGGVKSIGGGLEGLLAARGLPRGLPRPAPPPASDWRAKAAKEKARADVAKKLFENKGVASLPPGDLENPRWETAFQVESPDEGSTGGLAFVATLAGAFAIKSANDMAEEYVGTKFLEAAWVPVPKMRVVFVGEEEHGLILQSVEEVAKQYSRRGDAEGAGRVMLHALTAMKKFDGPLILMELVECAFSLNELGRGGGAESVLEPGRGGRMARSRLDAIGRVWVLDAVLNFRDRFCSRLSYARYDEAVVGAEGEGEGKEFLTGNCDNVLFSPVGAGFAAIDSHVKLIREGGGVGAKKVAEGNNSELIERLHRELGRVLIEGTGCMEWLRFTVKVVGGWGLSDEALECVRVGAVRGMKAVQGAIEAVRVEIRKENGGDKWSKSMGRIDEEVLVEVGLVVGELVKEMTDDDGEVDEGEMLEGGEGEEEVVVEDSDVVESAKKIGANLRLWGALTSELRRVLVDERVKGVEAGEHSNGEFWGIR</sequence>
<dbReference type="InterPro" id="IPR011009">
    <property type="entry name" value="Kinase-like_dom_sf"/>
</dbReference>